<dbReference type="Proteomes" id="UP000323567">
    <property type="component" value="Unassembled WGS sequence"/>
</dbReference>
<evidence type="ECO:0000256" key="1">
    <source>
        <dbReference type="SAM" id="MobiDB-lite"/>
    </source>
</evidence>
<protein>
    <submittedName>
        <fullName evidence="5">Protein BatD</fullName>
    </submittedName>
</protein>
<evidence type="ECO:0000313" key="7">
    <source>
        <dbReference type="Proteomes" id="UP000323567"/>
    </source>
</evidence>
<dbReference type="AlphaFoldDB" id="A0A5B3GMX2"/>
<evidence type="ECO:0000313" key="5">
    <source>
        <dbReference type="EMBL" id="KAA2375108.1"/>
    </source>
</evidence>
<gene>
    <name evidence="5" type="ORF">F2Y07_09390</name>
    <name evidence="4" type="ORF">F2Y13_02840</name>
</gene>
<keyword evidence="2" id="KW-0472">Membrane</keyword>
<keyword evidence="2" id="KW-0812">Transmembrane</keyword>
<evidence type="ECO:0000256" key="2">
    <source>
        <dbReference type="SAM" id="Phobius"/>
    </source>
</evidence>
<reference evidence="6 7" key="1">
    <citation type="journal article" date="2019" name="Nat. Med.">
        <title>A library of human gut bacterial isolates paired with longitudinal multiomics data enables mechanistic microbiome research.</title>
        <authorList>
            <person name="Poyet M."/>
            <person name="Groussin M."/>
            <person name="Gibbons S.M."/>
            <person name="Avila-Pacheco J."/>
            <person name="Jiang X."/>
            <person name="Kearney S.M."/>
            <person name="Perrotta A.R."/>
            <person name="Berdy B."/>
            <person name="Zhao S."/>
            <person name="Lieberman T.D."/>
            <person name="Swanson P.K."/>
            <person name="Smith M."/>
            <person name="Roesemann S."/>
            <person name="Alexander J.E."/>
            <person name="Rich S.A."/>
            <person name="Livny J."/>
            <person name="Vlamakis H."/>
            <person name="Clish C."/>
            <person name="Bullock K."/>
            <person name="Deik A."/>
            <person name="Scott J."/>
            <person name="Pierce K.A."/>
            <person name="Xavier R.J."/>
            <person name="Alm E.J."/>
        </authorList>
    </citation>
    <scope>NUCLEOTIDE SEQUENCE [LARGE SCALE GENOMIC DNA]</scope>
    <source>
        <strain evidence="5 6">BIOML-A1</strain>
        <strain evidence="4 7">BIOML-A2</strain>
    </source>
</reference>
<dbReference type="PANTHER" id="PTHR40940">
    <property type="entry name" value="PROTEIN BATD-RELATED"/>
    <property type="match status" value="1"/>
</dbReference>
<keyword evidence="2" id="KW-1133">Transmembrane helix</keyword>
<feature type="region of interest" description="Disordered" evidence="1">
    <location>
        <begin position="130"/>
        <end position="155"/>
    </location>
</feature>
<dbReference type="EMBL" id="VVXJ01000019">
    <property type="protein sequence ID" value="KAA2375108.1"/>
    <property type="molecule type" value="Genomic_DNA"/>
</dbReference>
<proteinExistence type="predicted"/>
<dbReference type="Proteomes" id="UP000322658">
    <property type="component" value="Unassembled WGS sequence"/>
</dbReference>
<name>A0A5B3GMX2_9BACT</name>
<organism evidence="5 6">
    <name type="scientific">Alistipes shahii</name>
    <dbReference type="NCBI Taxonomy" id="328814"/>
    <lineage>
        <taxon>Bacteria</taxon>
        <taxon>Pseudomonadati</taxon>
        <taxon>Bacteroidota</taxon>
        <taxon>Bacteroidia</taxon>
        <taxon>Bacteroidales</taxon>
        <taxon>Rikenellaceae</taxon>
        <taxon>Alistipes</taxon>
    </lineage>
</organism>
<evidence type="ECO:0000256" key="3">
    <source>
        <dbReference type="SAM" id="SignalP"/>
    </source>
</evidence>
<sequence>MRDFVAKISLTALFVLAIFSASAAEKVTFEANSPLTVAVGEAFRVEFALNAKPDGDTFKAPSFEGFDVLAGPAISQGSSVQIVNGSMTKSVSYTYTFVLLPQAAGNVTIGAAEVKVDGSSYRTRPLPIEIVNEGEGSRAQQQQGGSNRADDTQADAQSRIGKDDILLRAVVSRSSVYKNEPLHVAFKLYTRVPYVNIVPESAPSFNGFWSQDLSDPNSARVGRETYAGKVYETRVLYDYLLYPQQVGSLTIDPVDMTVVAQVVVQSRHADPFFGGGREVFNVPRKVQSQRATVQVKALPAGAPASFSGAVGNFTMDTQFPSERIAANSGATVTVKISGTGNLTFVQAPKLPLPTSFEQYNVKTTESINTSASGISGYRQFEYPFIARAEGAYDIEPIEFTYFDPQRVQYVTLKSKPLTLEITPDARGGGDAVVMQGRGMSKEEVKMLGQDIRFIKLGGAQLRSERVPFIFSAAYWILLLGVLALFTMIYVALRKQIRESQNVALVRGKRANKVAVQRFRAAKRYMEEQNRHAFYEEMLRALWGYMSDKFNIPVANLTKENVREELHKRGVSSEDSQRFTDIITRCDEAQYSPVESARMNDVYSEGVNLISRIESVIKR</sequence>
<comment type="caution">
    <text evidence="5">The sequence shown here is derived from an EMBL/GenBank/DDBJ whole genome shotgun (WGS) entry which is preliminary data.</text>
</comment>
<accession>A0A5B3GMX2</accession>
<feature type="signal peptide" evidence="3">
    <location>
        <begin position="1"/>
        <end position="23"/>
    </location>
</feature>
<keyword evidence="3" id="KW-0732">Signal</keyword>
<feature type="transmembrane region" description="Helical" evidence="2">
    <location>
        <begin position="472"/>
        <end position="492"/>
    </location>
</feature>
<evidence type="ECO:0000313" key="4">
    <source>
        <dbReference type="EMBL" id="KAA2371742.1"/>
    </source>
</evidence>
<evidence type="ECO:0000313" key="6">
    <source>
        <dbReference type="Proteomes" id="UP000322658"/>
    </source>
</evidence>
<dbReference type="RefSeq" id="WP_022061669.1">
    <property type="nucleotide sequence ID" value="NZ_AP031448.1"/>
</dbReference>
<dbReference type="PANTHER" id="PTHR40940:SF2">
    <property type="entry name" value="BATD"/>
    <property type="match status" value="1"/>
</dbReference>
<feature type="chain" id="PRO_5036138432" evidence="3">
    <location>
        <begin position="24"/>
        <end position="618"/>
    </location>
</feature>
<dbReference type="EMBL" id="VVXK01000002">
    <property type="protein sequence ID" value="KAA2371742.1"/>
    <property type="molecule type" value="Genomic_DNA"/>
</dbReference>
<dbReference type="InterPro" id="IPR025738">
    <property type="entry name" value="BatD"/>
</dbReference>
<dbReference type="Pfam" id="PF13584">
    <property type="entry name" value="BatD"/>
    <property type="match status" value="3"/>
</dbReference>